<dbReference type="Pfam" id="PF18962">
    <property type="entry name" value="Por_Secre_tail"/>
    <property type="match status" value="1"/>
</dbReference>
<comment type="caution">
    <text evidence="3">The sequence shown here is derived from an EMBL/GenBank/DDBJ whole genome shotgun (WGS) entry which is preliminary data.</text>
</comment>
<evidence type="ECO:0000313" key="3">
    <source>
        <dbReference type="EMBL" id="MFC0517563.1"/>
    </source>
</evidence>
<keyword evidence="1" id="KW-0732">Signal</keyword>
<sequence length="1259" mass="133664">MKQSLFKYLFVSVILISAFVKTQAAIIATANTNGLTSPTDIYGGQRIAVLGVTLTDPTGSALTSLTFNCNQNILNYFTKTSSSMSLVRINGLNATYAAGSGTVVTGTPISFVVSGSGSNILTISNFSQAINSTPASFFLVVTFDVGGNAPTPSPISFNFNLSQINSTVITTITGPTYTWTNPAIVTVTGNNVPKDNGIEVNDIYYTQQGICVFGFSITVANNKALVTQVALSAALSGTAAPFFSTSDVYVVENNGTDFNSGTNTPVPTTNAVGSNSSTINLNFNTPLDFTPPSATGSITRNFFVYINFNSNFKSYPNAVTFSLNPHAVAYTEISGGSAITAQTVNPPQSVINGYPIAFATPTIMFTGQNIVGSSGNGISRTTLTLNQTNIVLYGFSLTNTGSQTAISNIQLNMTAISPAAFSNFRVYRSTSSTFTSATAVPANLVGGTMTLTTNVFKLDLTTPSTTPPETLPFNQTTYYFIMADWLTPVSSATTFQFTYKSIALNSGATIGTSNTDGQQFSLGVPIYDWTGATNSNWTVVTNWLKNGVSTSTAPGITSSRDNVRIGYISYTNNNNPINNNTGPNITIGNLEIGSLGSTSSAASAVLLDLNGKTITVNNGLNVDSAAVFTLNSSVATPAVGTLKVNGGLSTLASTASIQFGSSNPVTFNNAAGTFTLLSDANGTGSIGSTPGNTKLTGTFVVQRYFTGGSIANRGWRLMSSPVNNSSTLPVSTAATYNFSSLKTNLFITGAGGNANGFDQPASYGANGPTILFYTTATALFAPLTTLIPAPSVNVGSGFYFYFRGDNIHNITQKLIRSPATNTFAIPEKNVVGLQSGTLNQQAFTYTLANAGTGYNLVGNPYPSNITIPATALVGTTPFVYTFAPGGNSIAAQDLSAGVTIQTGQGFYLKSNSSSSSIAFTESLKTTARGTIAFKAEVPRPEITLKMIQDSANYDIAQLRFSDTYSKNYKETEDADDLNGNGQTALFGAMTADGHEVSIASQPLNKQRTAVFLSVNDSASGDYKINKVDLSAIPEYYDVWLLDHFQNDSLNLRNNDSYQFKLDKKVPATYGNSRFEIVINKKPLLPYALTAFTGQRNINSNIIKWNTINEFTYITFEIQYSVDDKDFRTISTMQSAGAGSYSFADATAKTGYYRLKQTDLDGIVKYSNVVIISVDSNGLDVFTVYPNPTSNYLHFTTNEPVKTTFGIDIYSSMGALLKRAAFNSNTGQLDVSSLQTGFYSILLIDNSTKKTIASAKFIKQ</sequence>
<protein>
    <submittedName>
        <fullName evidence="3">T9SS type A sorting domain-containing protein</fullName>
    </submittedName>
</protein>
<dbReference type="EMBL" id="JBHLTS010000075">
    <property type="protein sequence ID" value="MFC0517563.1"/>
    <property type="molecule type" value="Genomic_DNA"/>
</dbReference>
<evidence type="ECO:0000256" key="1">
    <source>
        <dbReference type="SAM" id="SignalP"/>
    </source>
</evidence>
<feature type="chain" id="PRO_5046476671" evidence="1">
    <location>
        <begin position="25"/>
        <end position="1259"/>
    </location>
</feature>
<dbReference type="InterPro" id="IPR026444">
    <property type="entry name" value="Secre_tail"/>
</dbReference>
<proteinExistence type="predicted"/>
<dbReference type="Proteomes" id="UP001589828">
    <property type="component" value="Unassembled WGS sequence"/>
</dbReference>
<feature type="domain" description="Secretion system C-terminal sorting" evidence="2">
    <location>
        <begin position="1183"/>
        <end position="1249"/>
    </location>
</feature>
<name>A0ABV6LDP6_9SPHI</name>
<evidence type="ECO:0000313" key="4">
    <source>
        <dbReference type="Proteomes" id="UP001589828"/>
    </source>
</evidence>
<organism evidence="3 4">
    <name type="scientific">Mucilaginibacter angelicae</name>
    <dbReference type="NCBI Taxonomy" id="869718"/>
    <lineage>
        <taxon>Bacteria</taxon>
        <taxon>Pseudomonadati</taxon>
        <taxon>Bacteroidota</taxon>
        <taxon>Sphingobacteriia</taxon>
        <taxon>Sphingobacteriales</taxon>
        <taxon>Sphingobacteriaceae</taxon>
        <taxon>Mucilaginibacter</taxon>
    </lineage>
</organism>
<feature type="signal peptide" evidence="1">
    <location>
        <begin position="1"/>
        <end position="24"/>
    </location>
</feature>
<keyword evidence="4" id="KW-1185">Reference proteome</keyword>
<accession>A0ABV6LDP6</accession>
<reference evidence="3 4" key="1">
    <citation type="submission" date="2024-09" db="EMBL/GenBank/DDBJ databases">
        <authorList>
            <person name="Sun Q."/>
            <person name="Mori K."/>
        </authorList>
    </citation>
    <scope>NUCLEOTIDE SEQUENCE [LARGE SCALE GENOMIC DNA]</scope>
    <source>
        <strain evidence="3 4">NCAIM B.02415</strain>
    </source>
</reference>
<evidence type="ECO:0000259" key="2">
    <source>
        <dbReference type="Pfam" id="PF18962"/>
    </source>
</evidence>
<dbReference type="RefSeq" id="WP_377025312.1">
    <property type="nucleotide sequence ID" value="NZ_JBHLTS010000075.1"/>
</dbReference>
<dbReference type="NCBIfam" id="TIGR04183">
    <property type="entry name" value="Por_Secre_tail"/>
    <property type="match status" value="1"/>
</dbReference>
<gene>
    <name evidence="3" type="ORF">ACFFGT_25345</name>
</gene>